<sequence>MTERTAREIDFSVFLIHRVAESWRKTPSETFRLLDDANIVSEYIVPFYDVLHTLGEERLVNDITELAKKRGVTL</sequence>
<evidence type="ECO:0000313" key="1">
    <source>
        <dbReference type="EMBL" id="PNV64640.1"/>
    </source>
</evidence>
<dbReference type="AlphaFoldDB" id="A0A2K2U393"/>
<dbReference type="EMBL" id="PPEL01000078">
    <property type="protein sequence ID" value="PNV64640.1"/>
    <property type="molecule type" value="Genomic_DNA"/>
</dbReference>
<proteinExistence type="predicted"/>
<dbReference type="Pfam" id="PF12668">
    <property type="entry name" value="DUF3791"/>
    <property type="match status" value="1"/>
</dbReference>
<keyword evidence="2" id="KW-1185">Reference proteome</keyword>
<reference evidence="1 2" key="1">
    <citation type="journal article" date="2018" name="Int. J. Syst. Evol. Microbiol.">
        <title>Rubneribacter badeniensis gen. nov., sp. nov. and Enteroscipio rubneri gen. nov., sp. nov., new members of the Eggerthellaceae isolated from human faeces.</title>
        <authorList>
            <person name="Danylec N."/>
            <person name="Gobl A."/>
            <person name="Stoll D.A."/>
            <person name="Hetzer B."/>
            <person name="Kulling S.E."/>
            <person name="Huch M."/>
        </authorList>
    </citation>
    <scope>NUCLEOTIDE SEQUENCE [LARGE SCALE GENOMIC DNA]</scope>
    <source>
        <strain evidence="1 2">ResAG-85</strain>
    </source>
</reference>
<dbReference type="InterPro" id="IPR024269">
    <property type="entry name" value="DUF3791"/>
</dbReference>
<dbReference type="RefSeq" id="WP_087198671.1">
    <property type="nucleotide sequence ID" value="NZ_PPEL01000078.1"/>
</dbReference>
<name>A0A2K2U393_9ACTN</name>
<evidence type="ECO:0000313" key="2">
    <source>
        <dbReference type="Proteomes" id="UP000236488"/>
    </source>
</evidence>
<accession>A0A2K2U393</accession>
<gene>
    <name evidence="1" type="ORF">C2L80_10830</name>
</gene>
<comment type="caution">
    <text evidence="1">The sequence shown here is derived from an EMBL/GenBank/DDBJ whole genome shotgun (WGS) entry which is preliminary data.</text>
</comment>
<dbReference type="Proteomes" id="UP000236488">
    <property type="component" value="Unassembled WGS sequence"/>
</dbReference>
<protein>
    <submittedName>
        <fullName evidence="1">DUF3791 domain-containing protein</fullName>
    </submittedName>
</protein>
<organism evidence="1 2">
    <name type="scientific">Rubneribacter badeniensis</name>
    <dbReference type="NCBI Taxonomy" id="2070688"/>
    <lineage>
        <taxon>Bacteria</taxon>
        <taxon>Bacillati</taxon>
        <taxon>Actinomycetota</taxon>
        <taxon>Coriobacteriia</taxon>
        <taxon>Eggerthellales</taxon>
        <taxon>Eggerthellaceae</taxon>
        <taxon>Rubneribacter</taxon>
    </lineage>
</organism>